<evidence type="ECO:0000313" key="1">
    <source>
        <dbReference type="EMBL" id="RLW04750.1"/>
    </source>
</evidence>
<sequence>MLAFTRQGFGIPEAKFPHCKYAKLMCSDPQVKSVKDLSTVTATETRGKEHVQLSGLAKTLAARTRNLYSRSACRSCTLKEVLRQVVRSVHVLSSEFQISTV</sequence>
<keyword evidence="2" id="KW-1185">Reference proteome</keyword>
<dbReference type="Proteomes" id="UP000276834">
    <property type="component" value="Unassembled WGS sequence"/>
</dbReference>
<evidence type="ECO:0000313" key="2">
    <source>
        <dbReference type="Proteomes" id="UP000276834"/>
    </source>
</evidence>
<dbReference type="EMBL" id="QUSF01000012">
    <property type="protein sequence ID" value="RLW04750.1"/>
    <property type="molecule type" value="Genomic_DNA"/>
</dbReference>
<accession>A0A3L8SN81</accession>
<protein>
    <submittedName>
        <fullName evidence="1">Uncharacterized protein</fullName>
    </submittedName>
</protein>
<name>A0A3L8SN81_CHLGU</name>
<dbReference type="AlphaFoldDB" id="A0A3L8SN81"/>
<reference evidence="1 2" key="1">
    <citation type="journal article" date="2018" name="Proc. R. Soc. B">
        <title>A non-coding region near Follistatin controls head colour polymorphism in the Gouldian finch.</title>
        <authorList>
            <person name="Toomey M.B."/>
            <person name="Marques C.I."/>
            <person name="Andrade P."/>
            <person name="Araujo P.M."/>
            <person name="Sabatino S."/>
            <person name="Gazda M.A."/>
            <person name="Afonso S."/>
            <person name="Lopes R.J."/>
            <person name="Corbo J.C."/>
            <person name="Carneiro M."/>
        </authorList>
    </citation>
    <scope>NUCLEOTIDE SEQUENCE [LARGE SCALE GENOMIC DNA]</scope>
    <source>
        <strain evidence="1">Red01</strain>
        <tissue evidence="1">Muscle</tissue>
    </source>
</reference>
<gene>
    <name evidence="1" type="ORF">DV515_00005635</name>
</gene>
<proteinExistence type="predicted"/>
<organism evidence="1 2">
    <name type="scientific">Chloebia gouldiae</name>
    <name type="common">Gouldian finch</name>
    <name type="synonym">Erythrura gouldiae</name>
    <dbReference type="NCBI Taxonomy" id="44316"/>
    <lineage>
        <taxon>Eukaryota</taxon>
        <taxon>Metazoa</taxon>
        <taxon>Chordata</taxon>
        <taxon>Craniata</taxon>
        <taxon>Vertebrata</taxon>
        <taxon>Euteleostomi</taxon>
        <taxon>Archelosauria</taxon>
        <taxon>Archosauria</taxon>
        <taxon>Dinosauria</taxon>
        <taxon>Saurischia</taxon>
        <taxon>Theropoda</taxon>
        <taxon>Coelurosauria</taxon>
        <taxon>Aves</taxon>
        <taxon>Neognathae</taxon>
        <taxon>Neoaves</taxon>
        <taxon>Telluraves</taxon>
        <taxon>Australaves</taxon>
        <taxon>Passeriformes</taxon>
        <taxon>Passeroidea</taxon>
        <taxon>Passeridae</taxon>
        <taxon>Chloebia</taxon>
    </lineage>
</organism>
<comment type="caution">
    <text evidence="1">The sequence shown here is derived from an EMBL/GenBank/DDBJ whole genome shotgun (WGS) entry which is preliminary data.</text>
</comment>